<evidence type="ECO:0000256" key="1">
    <source>
        <dbReference type="PROSITE-ProRule" id="PRU00325"/>
    </source>
</evidence>
<gene>
    <name evidence="3" type="ORF">DN068_03565</name>
</gene>
<evidence type="ECO:0000313" key="3">
    <source>
        <dbReference type="EMBL" id="PZF74104.1"/>
    </source>
</evidence>
<dbReference type="EMBL" id="QKTW01000006">
    <property type="protein sequence ID" value="PZF74104.1"/>
    <property type="molecule type" value="Genomic_DNA"/>
</dbReference>
<dbReference type="OrthoDB" id="9816340at2"/>
<dbReference type="Pfam" id="PF04434">
    <property type="entry name" value="SWIM"/>
    <property type="match status" value="1"/>
</dbReference>
<evidence type="ECO:0000259" key="2">
    <source>
        <dbReference type="PROSITE" id="PS50966"/>
    </source>
</evidence>
<dbReference type="RefSeq" id="WP_110997521.1">
    <property type="nucleotide sequence ID" value="NZ_QKTW01000006.1"/>
</dbReference>
<accession>A0A2W2B1I0</accession>
<name>A0A2W2B1I0_9BACT</name>
<keyword evidence="4" id="KW-1185">Reference proteome</keyword>
<dbReference type="InterPro" id="IPR007527">
    <property type="entry name" value="Znf_SWIM"/>
</dbReference>
<keyword evidence="1" id="KW-0863">Zinc-finger</keyword>
<sequence length="434" mass="48866">MNLTEEQILNLAPDESSRKAGKALAGTANWVSVGANERALWGECKGSGSKPYQTQVDLSTVSFKCSCPSRKFPCKHGLGLMLLYVKEPSFFTENAMPDWVAEWIDKRTERLEKQAEKKEKVVDEAAQAKRQSAREQKISDGIEELLLWMKDIIRHGMLTVPEKGHLLFANMSRRMIDAQAPGLARMVAMAGNINFFEDGWQQQLLDQLARIYLVASGFKNQDKIESPLKQDIRTFIGFPQSQDSLAEEPVVKDHWLVLAKEVIEEDTVTTERFWLYGMQTGKYALVLQFLIRGQGGQLTLMPGTYIDGELIFYPSILPQRATVKNYSVAGNAAMSKFFTNWSDVLTAQAKAYSLLPFKNPAAYVVENIRPVLLNETWHLQDEEQRVMPIKKGFDKLWSLLALSGGNAVAMSVVGLEKEFEPMGVWIDGIYKVLS</sequence>
<proteinExistence type="predicted"/>
<dbReference type="AlphaFoldDB" id="A0A2W2B1I0"/>
<evidence type="ECO:0000313" key="4">
    <source>
        <dbReference type="Proteomes" id="UP000248745"/>
    </source>
</evidence>
<dbReference type="GO" id="GO:0008270">
    <property type="term" value="F:zinc ion binding"/>
    <property type="evidence" value="ECO:0007669"/>
    <property type="project" value="UniProtKB-KW"/>
</dbReference>
<comment type="caution">
    <text evidence="3">The sequence shown here is derived from an EMBL/GenBank/DDBJ whole genome shotgun (WGS) entry which is preliminary data.</text>
</comment>
<reference evidence="3 4" key="1">
    <citation type="submission" date="2018-06" db="EMBL/GenBank/DDBJ databases">
        <title>Mucibacter soli gen. nov., sp. nov., a new member of the family Chitinophagaceae producing mucin.</title>
        <authorList>
            <person name="Kim M.-K."/>
            <person name="Park S."/>
            <person name="Kim T.-S."/>
            <person name="Joung Y."/>
            <person name="Han J.-H."/>
            <person name="Kim S.B."/>
        </authorList>
    </citation>
    <scope>NUCLEOTIDE SEQUENCE [LARGE SCALE GENOMIC DNA]</scope>
    <source>
        <strain evidence="3 4">R1-15</strain>
    </source>
</reference>
<keyword evidence="1" id="KW-0862">Zinc</keyword>
<organism evidence="3 4">
    <name type="scientific">Taibaiella soli</name>
    <dbReference type="NCBI Taxonomy" id="1649169"/>
    <lineage>
        <taxon>Bacteria</taxon>
        <taxon>Pseudomonadati</taxon>
        <taxon>Bacteroidota</taxon>
        <taxon>Chitinophagia</taxon>
        <taxon>Chitinophagales</taxon>
        <taxon>Chitinophagaceae</taxon>
        <taxon>Taibaiella</taxon>
    </lineage>
</organism>
<protein>
    <submittedName>
        <fullName evidence="3">SWIM zinc finger family protein</fullName>
    </submittedName>
</protein>
<dbReference type="PROSITE" id="PS50966">
    <property type="entry name" value="ZF_SWIM"/>
    <property type="match status" value="1"/>
</dbReference>
<dbReference type="Proteomes" id="UP000248745">
    <property type="component" value="Unassembled WGS sequence"/>
</dbReference>
<keyword evidence="1" id="KW-0479">Metal-binding</keyword>
<feature type="domain" description="SWIM-type" evidence="2">
    <location>
        <begin position="52"/>
        <end position="85"/>
    </location>
</feature>